<feature type="transmembrane region" description="Helical" evidence="1">
    <location>
        <begin position="16"/>
        <end position="32"/>
    </location>
</feature>
<feature type="non-terminal residue" evidence="3">
    <location>
        <position position="1"/>
    </location>
</feature>
<feature type="transmembrane region" description="Helical" evidence="1">
    <location>
        <begin position="44"/>
        <end position="64"/>
    </location>
</feature>
<dbReference type="InterPro" id="IPR002541">
    <property type="entry name" value="Cyt_c_assembly"/>
</dbReference>
<dbReference type="GO" id="GO:0017004">
    <property type="term" value="P:cytochrome complex assembly"/>
    <property type="evidence" value="ECO:0007669"/>
    <property type="project" value="InterPro"/>
</dbReference>
<dbReference type="Proteomes" id="UP001216709">
    <property type="component" value="Unassembled WGS sequence"/>
</dbReference>
<keyword evidence="1" id="KW-0812">Transmembrane</keyword>
<dbReference type="AlphaFoldDB" id="A0AAW6KK31"/>
<organism evidence="3 4">
    <name type="scientific">Bacillus paralicheniformis</name>
    <dbReference type="NCBI Taxonomy" id="1648923"/>
    <lineage>
        <taxon>Bacteria</taxon>
        <taxon>Bacillati</taxon>
        <taxon>Bacillota</taxon>
        <taxon>Bacilli</taxon>
        <taxon>Bacillales</taxon>
        <taxon>Bacillaceae</taxon>
        <taxon>Bacillus</taxon>
    </lineage>
</organism>
<dbReference type="EMBL" id="JARAFO010000970">
    <property type="protein sequence ID" value="MDE1455960.1"/>
    <property type="molecule type" value="Genomic_DNA"/>
</dbReference>
<evidence type="ECO:0000313" key="3">
    <source>
        <dbReference type="EMBL" id="MDE1455960.1"/>
    </source>
</evidence>
<protein>
    <submittedName>
        <fullName evidence="3">Cytochrome c biogenesis protein CcsA</fullName>
    </submittedName>
</protein>
<keyword evidence="1" id="KW-1133">Transmembrane helix</keyword>
<evidence type="ECO:0000259" key="2">
    <source>
        <dbReference type="Pfam" id="PF01578"/>
    </source>
</evidence>
<dbReference type="Pfam" id="PF01578">
    <property type="entry name" value="Cytochrom_C_asm"/>
    <property type="match status" value="1"/>
</dbReference>
<gene>
    <name evidence="3" type="primary">ccsA</name>
    <name evidence="3" type="ORF">PVN32_28080</name>
</gene>
<feature type="domain" description="Cytochrome c assembly protein" evidence="2">
    <location>
        <begin position="1"/>
        <end position="65"/>
    </location>
</feature>
<reference evidence="3" key="1">
    <citation type="submission" date="2022-12" db="EMBL/GenBank/DDBJ databases">
        <title>Draft Genome Sequences of Bacillus licheniformis and Bacillus paralicheniformis strains isolated from Irish skim milk powders.</title>
        <authorList>
            <person name="Lourenco A."/>
            <person name="Li F."/>
            <person name="Geraldine D."/>
            <person name="Tobin J.T."/>
            <person name="Butler F."/>
            <person name="Jordan K."/>
            <person name="Obrien T."/>
        </authorList>
    </citation>
    <scope>NUCLEOTIDE SEQUENCE</scope>
    <source>
        <strain evidence="3">3370</strain>
    </source>
</reference>
<evidence type="ECO:0000256" key="1">
    <source>
        <dbReference type="SAM" id="Phobius"/>
    </source>
</evidence>
<comment type="caution">
    <text evidence="3">The sequence shown here is derived from an EMBL/GenBank/DDBJ whole genome shotgun (WGS) entry which is preliminary data.</text>
</comment>
<accession>A0AAW6KK31</accession>
<evidence type="ECO:0000313" key="4">
    <source>
        <dbReference type="Proteomes" id="UP001216709"/>
    </source>
</evidence>
<sequence length="71" mass="8405">WSYVSLETLYWADPKVLGSIVLLFLYGYYLFIRIVKELQGRIAAMWNTASFLVLLINFFLLGSFSQFHWFS</sequence>
<dbReference type="RefSeq" id="WP_274686332.1">
    <property type="nucleotide sequence ID" value="NZ_JARAFO010000970.1"/>
</dbReference>
<proteinExistence type="predicted"/>
<name>A0AAW6KK31_9BACI</name>
<dbReference type="GO" id="GO:0020037">
    <property type="term" value="F:heme binding"/>
    <property type="evidence" value="ECO:0007669"/>
    <property type="project" value="InterPro"/>
</dbReference>
<keyword evidence="1" id="KW-0472">Membrane</keyword>